<dbReference type="FunFam" id="3.10.10.10:FF:000007">
    <property type="entry name" value="Retrovirus-related Pol polyprotein from transposon 17.6-like Protein"/>
    <property type="match status" value="1"/>
</dbReference>
<keyword evidence="4" id="KW-0548">Nucleotidyltransferase</keyword>
<dbReference type="InterPro" id="IPR027806">
    <property type="entry name" value="HARBI1_dom"/>
</dbReference>
<dbReference type="InterPro" id="IPR021109">
    <property type="entry name" value="Peptidase_aspartic_dom_sf"/>
</dbReference>
<dbReference type="PANTHER" id="PTHR24559">
    <property type="entry name" value="TRANSPOSON TY3-I GAG-POL POLYPROTEIN"/>
    <property type="match status" value="1"/>
</dbReference>
<dbReference type="GO" id="GO:0003964">
    <property type="term" value="F:RNA-directed DNA polymerase activity"/>
    <property type="evidence" value="ECO:0007669"/>
    <property type="project" value="UniProtKB-KW"/>
</dbReference>
<sequence length="549" mass="61956">MPNLLRRLKSAPNLALGLRETYRPIVDGDWRLQPKYLVDTGAEVSTIPPTKLDRQRGPARLCRPFRWIFILADIKHPILGVDFLQHYGLLVDVCRYPELLQPKYSLVPVKHNVVHQIKTTGHPTSARTQRLAPDRLKVACAKFEHMLELRIIQPSSSCWSSALHLVPKPTQGNWRPCEDYRQLNRVTIPDRYPIPHIQDFRSTLHGSTVFSKLDLKRAYHQIPIHPADVPKTAITTPFGLFEFLWMPFGLRNAAKTFQHFMDQILWGLHFACAYIDDVLIASSSEEEDSQHLKQIFDRFKEYGVIINPSKCHLGVPSLQFLGHTVNKDGISPLESRVSALSEECLTAFDHAKTALASSSLLFHPKPGAVVSIMSDASDVAVGAVLLQRDSVKQPLQCPYDGPYRVLNRTDKYFTIDLQGKYDNVSIDQLKPAYFESPNSMSSHHNLSTHSPTALSSSDTTRSNTNITRTGDVVTADRSFSISDDLAVIGAHLEIPASTRGKKQLSMSEVEKTRQIDRVCILVERVIGLLHKEIQNNTRYSPNHISQEEK</sequence>
<dbReference type="InterPro" id="IPR043128">
    <property type="entry name" value="Rev_trsase/Diguanyl_cyclase"/>
</dbReference>
<dbReference type="PANTHER" id="PTHR24559:SF454">
    <property type="entry name" value="RIBONUCLEASE H"/>
    <property type="match status" value="1"/>
</dbReference>
<dbReference type="STRING" id="400682.A0A1X7VDD9"/>
<dbReference type="EnsemblMetazoa" id="Aqu2.1.38003_001">
    <property type="protein sequence ID" value="Aqu2.1.38003_001"/>
    <property type="gene ID" value="Aqu2.1.38003"/>
</dbReference>
<protein>
    <recommendedName>
        <fullName evidence="11">Reverse transcriptase domain-containing protein</fullName>
    </recommendedName>
</protein>
<dbReference type="Gene3D" id="3.30.70.270">
    <property type="match status" value="1"/>
</dbReference>
<keyword evidence="9" id="KW-0695">RNA-directed DNA polymerase</keyword>
<proteinExistence type="predicted"/>
<keyword evidence="5" id="KW-0540">Nuclease</keyword>
<organism evidence="12">
    <name type="scientific">Amphimedon queenslandica</name>
    <name type="common">Sponge</name>
    <dbReference type="NCBI Taxonomy" id="400682"/>
    <lineage>
        <taxon>Eukaryota</taxon>
        <taxon>Metazoa</taxon>
        <taxon>Porifera</taxon>
        <taxon>Demospongiae</taxon>
        <taxon>Heteroscleromorpha</taxon>
        <taxon>Haplosclerida</taxon>
        <taxon>Niphatidae</taxon>
        <taxon>Amphimedon</taxon>
    </lineage>
</organism>
<dbReference type="Pfam" id="PF13359">
    <property type="entry name" value="DDE_Tnp_4"/>
    <property type="match status" value="1"/>
</dbReference>
<evidence type="ECO:0000256" key="4">
    <source>
        <dbReference type="ARBA" id="ARBA00022695"/>
    </source>
</evidence>
<keyword evidence="7" id="KW-0255">Endonuclease</keyword>
<reference evidence="12" key="1">
    <citation type="submission" date="2017-05" db="UniProtKB">
        <authorList>
            <consortium name="EnsemblMetazoa"/>
        </authorList>
    </citation>
    <scope>IDENTIFICATION</scope>
</reference>
<evidence type="ECO:0000256" key="2">
    <source>
        <dbReference type="ARBA" id="ARBA00022670"/>
    </source>
</evidence>
<evidence type="ECO:0000256" key="3">
    <source>
        <dbReference type="ARBA" id="ARBA00022679"/>
    </source>
</evidence>
<evidence type="ECO:0000313" key="12">
    <source>
        <dbReference type="EnsemblMetazoa" id="Aqu2.1.38003_001"/>
    </source>
</evidence>
<evidence type="ECO:0000256" key="1">
    <source>
        <dbReference type="ARBA" id="ARBA00001968"/>
    </source>
</evidence>
<dbReference type="PROSITE" id="PS50878">
    <property type="entry name" value="RT_POL"/>
    <property type="match status" value="1"/>
</dbReference>
<dbReference type="InterPro" id="IPR053134">
    <property type="entry name" value="RNA-dir_DNA_polymerase"/>
</dbReference>
<keyword evidence="3" id="KW-0808">Transferase</keyword>
<dbReference type="InParanoid" id="A0A1X7VDD9"/>
<evidence type="ECO:0000256" key="5">
    <source>
        <dbReference type="ARBA" id="ARBA00022722"/>
    </source>
</evidence>
<dbReference type="OrthoDB" id="6279146at2759"/>
<dbReference type="GO" id="GO:0046872">
    <property type="term" value="F:metal ion binding"/>
    <property type="evidence" value="ECO:0007669"/>
    <property type="project" value="UniProtKB-KW"/>
</dbReference>
<accession>A0A1X7VDD9</accession>
<dbReference type="InterPro" id="IPR000477">
    <property type="entry name" value="RT_dom"/>
</dbReference>
<keyword evidence="8" id="KW-0378">Hydrolase</keyword>
<feature type="region of interest" description="Disordered" evidence="10">
    <location>
        <begin position="437"/>
        <end position="465"/>
    </location>
</feature>
<dbReference type="SUPFAM" id="SSF56672">
    <property type="entry name" value="DNA/RNA polymerases"/>
    <property type="match status" value="1"/>
</dbReference>
<dbReference type="CDD" id="cd01647">
    <property type="entry name" value="RT_LTR"/>
    <property type="match status" value="1"/>
</dbReference>
<keyword evidence="6" id="KW-0479">Metal-binding</keyword>
<evidence type="ECO:0000256" key="10">
    <source>
        <dbReference type="SAM" id="MobiDB-lite"/>
    </source>
</evidence>
<dbReference type="GO" id="GO:0006508">
    <property type="term" value="P:proteolysis"/>
    <property type="evidence" value="ECO:0007669"/>
    <property type="project" value="UniProtKB-KW"/>
</dbReference>
<evidence type="ECO:0000256" key="8">
    <source>
        <dbReference type="ARBA" id="ARBA00022801"/>
    </source>
</evidence>
<dbReference type="GO" id="GO:0008233">
    <property type="term" value="F:peptidase activity"/>
    <property type="evidence" value="ECO:0007669"/>
    <property type="project" value="UniProtKB-KW"/>
</dbReference>
<dbReference type="InterPro" id="IPR041577">
    <property type="entry name" value="RT_RNaseH_2"/>
</dbReference>
<feature type="domain" description="Reverse transcriptase" evidence="11">
    <location>
        <begin position="147"/>
        <end position="325"/>
    </location>
</feature>
<dbReference type="SUPFAM" id="SSF50630">
    <property type="entry name" value="Acid proteases"/>
    <property type="match status" value="1"/>
</dbReference>
<name>A0A1X7VDD9_AMPQE</name>
<evidence type="ECO:0000256" key="6">
    <source>
        <dbReference type="ARBA" id="ARBA00022723"/>
    </source>
</evidence>
<dbReference type="GO" id="GO:0004519">
    <property type="term" value="F:endonuclease activity"/>
    <property type="evidence" value="ECO:0007669"/>
    <property type="project" value="UniProtKB-KW"/>
</dbReference>
<dbReference type="Pfam" id="PF00078">
    <property type="entry name" value="RVT_1"/>
    <property type="match status" value="1"/>
</dbReference>
<evidence type="ECO:0000256" key="7">
    <source>
        <dbReference type="ARBA" id="ARBA00022759"/>
    </source>
</evidence>
<comment type="cofactor">
    <cofactor evidence="1">
        <name>a divalent metal cation</name>
        <dbReference type="ChEBI" id="CHEBI:60240"/>
    </cofactor>
</comment>
<dbReference type="InterPro" id="IPR043502">
    <property type="entry name" value="DNA/RNA_pol_sf"/>
</dbReference>
<keyword evidence="2" id="KW-0645">Protease</keyword>
<dbReference type="Gene3D" id="3.10.10.10">
    <property type="entry name" value="HIV Type 1 Reverse Transcriptase, subunit A, domain 1"/>
    <property type="match status" value="1"/>
</dbReference>
<dbReference type="AlphaFoldDB" id="A0A1X7VDD9"/>
<dbReference type="eggNOG" id="KOG0017">
    <property type="taxonomic scope" value="Eukaryota"/>
</dbReference>
<evidence type="ECO:0000256" key="9">
    <source>
        <dbReference type="ARBA" id="ARBA00022918"/>
    </source>
</evidence>
<dbReference type="Pfam" id="PF17919">
    <property type="entry name" value="RT_RNaseH_2"/>
    <property type="match status" value="1"/>
</dbReference>
<evidence type="ECO:0000259" key="11">
    <source>
        <dbReference type="PROSITE" id="PS50878"/>
    </source>
</evidence>